<organism evidence="1 2">
    <name type="scientific">Opisthorchis viverrini</name>
    <name type="common">Southeast Asian liver fluke</name>
    <dbReference type="NCBI Taxonomy" id="6198"/>
    <lineage>
        <taxon>Eukaryota</taxon>
        <taxon>Metazoa</taxon>
        <taxon>Spiralia</taxon>
        <taxon>Lophotrochozoa</taxon>
        <taxon>Platyhelminthes</taxon>
        <taxon>Trematoda</taxon>
        <taxon>Digenea</taxon>
        <taxon>Opisthorchiida</taxon>
        <taxon>Opisthorchiata</taxon>
        <taxon>Opisthorchiidae</taxon>
        <taxon>Opisthorchis</taxon>
    </lineage>
</organism>
<dbReference type="EMBL" id="KV894118">
    <property type="protein sequence ID" value="OON18491.1"/>
    <property type="molecule type" value="Genomic_DNA"/>
</dbReference>
<name>A0A1S8WVS9_OPIVI</name>
<proteinExistence type="predicted"/>
<feature type="non-terminal residue" evidence="1">
    <location>
        <position position="176"/>
    </location>
</feature>
<gene>
    <name evidence="1" type="ORF">X801_05654</name>
</gene>
<keyword evidence="2" id="KW-1185">Reference proteome</keyword>
<accession>A0A1S8WVS9</accession>
<sequence>MEVDTSVIDDILRGARYQSEIHDHASFKTFLDRLVLPGMVLHLDPDRPDVHHSWALGPGLRLLPKTTRPRQPKSWDSILILQVRLLSSILSCGYNACWRGFSSVTGTDSYKVCDSLGTIRQPLLSTTIEYMAVIGRLWRIPTDWKERQSRPWSKPQTMGKWVHGSWNKLQADSVPQ</sequence>
<dbReference type="AlphaFoldDB" id="A0A1S8WVS9"/>
<evidence type="ECO:0000313" key="1">
    <source>
        <dbReference type="EMBL" id="OON18491.1"/>
    </source>
</evidence>
<dbReference type="Proteomes" id="UP000243686">
    <property type="component" value="Unassembled WGS sequence"/>
</dbReference>
<reference evidence="1 2" key="1">
    <citation type="submission" date="2015-03" db="EMBL/GenBank/DDBJ databases">
        <title>Draft genome of the nematode, Opisthorchis viverrini.</title>
        <authorList>
            <person name="Mitreva M."/>
        </authorList>
    </citation>
    <scope>NUCLEOTIDE SEQUENCE [LARGE SCALE GENOMIC DNA]</scope>
    <source>
        <strain evidence="1">Khon Kaen</strain>
    </source>
</reference>
<evidence type="ECO:0000313" key="2">
    <source>
        <dbReference type="Proteomes" id="UP000243686"/>
    </source>
</evidence>
<protein>
    <submittedName>
        <fullName evidence="1">Uncharacterized protein</fullName>
    </submittedName>
</protein>